<evidence type="ECO:0000256" key="5">
    <source>
        <dbReference type="ARBA" id="ARBA00022825"/>
    </source>
</evidence>
<keyword evidence="14" id="KW-1185">Reference proteome</keyword>
<protein>
    <submittedName>
        <fullName evidence="13">Uncharacterized protein</fullName>
    </submittedName>
</protein>
<dbReference type="InterPro" id="IPR001314">
    <property type="entry name" value="Peptidase_S1A"/>
</dbReference>
<evidence type="ECO:0000256" key="6">
    <source>
        <dbReference type="ARBA" id="ARBA00022968"/>
    </source>
</evidence>
<dbReference type="Ensembl" id="ENSLLET00000008273.1">
    <property type="protein sequence ID" value="ENSLLEP00000007953.1"/>
    <property type="gene ID" value="ENSLLEG00000005045.1"/>
</dbReference>
<dbReference type="PANTHER" id="PTHR24252:SF28">
    <property type="entry name" value="TRANSMEMBRANE PROTEASE SERINE 11C ISOFORM X1"/>
    <property type="match status" value="1"/>
</dbReference>
<keyword evidence="2" id="KW-0645">Protease</keyword>
<accession>A0A8C5M118</accession>
<dbReference type="FunFam" id="2.40.10.10:FF:000181">
    <property type="entry name" value="Chymotrypsinogen A"/>
    <property type="match status" value="1"/>
</dbReference>
<dbReference type="InterPro" id="IPR001254">
    <property type="entry name" value="Trypsin_dom"/>
</dbReference>
<evidence type="ECO:0000256" key="3">
    <source>
        <dbReference type="ARBA" id="ARBA00022692"/>
    </source>
</evidence>
<evidence type="ECO:0000256" key="2">
    <source>
        <dbReference type="ARBA" id="ARBA00022670"/>
    </source>
</evidence>
<dbReference type="PROSITE" id="PS00134">
    <property type="entry name" value="TRYPSIN_HIS"/>
    <property type="match status" value="1"/>
</dbReference>
<dbReference type="PRINTS" id="PR00722">
    <property type="entry name" value="CHYMOTRYPSIN"/>
</dbReference>
<dbReference type="PANTHER" id="PTHR24252">
    <property type="entry name" value="ACROSIN-RELATED"/>
    <property type="match status" value="1"/>
</dbReference>
<evidence type="ECO:0000256" key="8">
    <source>
        <dbReference type="ARBA" id="ARBA00023136"/>
    </source>
</evidence>
<keyword evidence="7 10" id="KW-1133">Transmembrane helix</keyword>
<comment type="subcellular location">
    <subcellularLocation>
        <location evidence="1">Membrane</location>
        <topology evidence="1">Single-pass type II membrane protein</topology>
    </subcellularLocation>
</comment>
<feature type="transmembrane region" description="Helical" evidence="10">
    <location>
        <begin position="20"/>
        <end position="42"/>
    </location>
</feature>
<dbReference type="GeneTree" id="ENSGT00940000163094"/>
<dbReference type="OrthoDB" id="9425590at2759"/>
<evidence type="ECO:0000259" key="11">
    <source>
        <dbReference type="PROSITE" id="PS50024"/>
    </source>
</evidence>
<dbReference type="CDD" id="cd00190">
    <property type="entry name" value="Tryp_SPc"/>
    <property type="match status" value="1"/>
</dbReference>
<name>A0A8C5M118_9ANUR</name>
<dbReference type="AlphaFoldDB" id="A0A8C5M118"/>
<reference evidence="13" key="2">
    <citation type="submission" date="2025-09" db="UniProtKB">
        <authorList>
            <consortium name="Ensembl"/>
        </authorList>
    </citation>
    <scope>IDENTIFICATION</scope>
</reference>
<dbReference type="Pfam" id="PF00089">
    <property type="entry name" value="Trypsin"/>
    <property type="match status" value="1"/>
</dbReference>
<keyword evidence="8 10" id="KW-0472">Membrane</keyword>
<dbReference type="SMART" id="SM00200">
    <property type="entry name" value="SEA"/>
    <property type="match status" value="1"/>
</dbReference>
<dbReference type="SUPFAM" id="SSF82671">
    <property type="entry name" value="SEA domain"/>
    <property type="match status" value="1"/>
</dbReference>
<reference evidence="13" key="1">
    <citation type="submission" date="2025-08" db="UniProtKB">
        <authorList>
            <consortium name="Ensembl"/>
        </authorList>
    </citation>
    <scope>IDENTIFICATION</scope>
</reference>
<feature type="domain" description="Peptidase S1" evidence="12">
    <location>
        <begin position="208"/>
        <end position="389"/>
    </location>
</feature>
<dbReference type="Gene3D" id="2.40.10.10">
    <property type="entry name" value="Trypsin-like serine proteases"/>
    <property type="match status" value="1"/>
</dbReference>
<organism evidence="13 14">
    <name type="scientific">Leptobrachium leishanense</name>
    <name type="common">Leishan spiny toad</name>
    <dbReference type="NCBI Taxonomy" id="445787"/>
    <lineage>
        <taxon>Eukaryota</taxon>
        <taxon>Metazoa</taxon>
        <taxon>Chordata</taxon>
        <taxon>Craniata</taxon>
        <taxon>Vertebrata</taxon>
        <taxon>Euteleostomi</taxon>
        <taxon>Amphibia</taxon>
        <taxon>Batrachia</taxon>
        <taxon>Anura</taxon>
        <taxon>Pelobatoidea</taxon>
        <taxon>Megophryidae</taxon>
        <taxon>Leptobrachium</taxon>
    </lineage>
</organism>
<dbReference type="GO" id="GO:0006508">
    <property type="term" value="P:proteolysis"/>
    <property type="evidence" value="ECO:0007669"/>
    <property type="project" value="UniProtKB-KW"/>
</dbReference>
<dbReference type="Pfam" id="PF01390">
    <property type="entry name" value="SEA"/>
    <property type="match status" value="1"/>
</dbReference>
<keyword evidence="5" id="KW-0720">Serine protease</keyword>
<dbReference type="InterPro" id="IPR000082">
    <property type="entry name" value="SEA_dom"/>
</dbReference>
<dbReference type="PROSITE" id="PS50240">
    <property type="entry name" value="TRYPSIN_DOM"/>
    <property type="match status" value="1"/>
</dbReference>
<dbReference type="PROSITE" id="PS50024">
    <property type="entry name" value="SEA"/>
    <property type="match status" value="1"/>
</dbReference>
<evidence type="ECO:0000313" key="13">
    <source>
        <dbReference type="Ensembl" id="ENSLLEP00000007953.1"/>
    </source>
</evidence>
<keyword evidence="4" id="KW-0378">Hydrolase</keyword>
<dbReference type="InterPro" id="IPR043504">
    <property type="entry name" value="Peptidase_S1_PA_chymotrypsin"/>
</dbReference>
<dbReference type="GO" id="GO:0016020">
    <property type="term" value="C:membrane"/>
    <property type="evidence" value="ECO:0007669"/>
    <property type="project" value="UniProtKB-SubCell"/>
</dbReference>
<dbReference type="Gene3D" id="3.30.70.960">
    <property type="entry name" value="SEA domain"/>
    <property type="match status" value="1"/>
</dbReference>
<feature type="domain" description="SEA" evidence="11">
    <location>
        <begin position="52"/>
        <end position="167"/>
    </location>
</feature>
<dbReference type="Proteomes" id="UP000694569">
    <property type="component" value="Unplaced"/>
</dbReference>
<dbReference type="InterPro" id="IPR018114">
    <property type="entry name" value="TRYPSIN_HIS"/>
</dbReference>
<proteinExistence type="predicted"/>
<dbReference type="InterPro" id="IPR036364">
    <property type="entry name" value="SEA_dom_sf"/>
</dbReference>
<evidence type="ECO:0000259" key="12">
    <source>
        <dbReference type="PROSITE" id="PS50240"/>
    </source>
</evidence>
<keyword evidence="3 10" id="KW-0812">Transmembrane</keyword>
<dbReference type="GO" id="GO:0004252">
    <property type="term" value="F:serine-type endopeptidase activity"/>
    <property type="evidence" value="ECO:0007669"/>
    <property type="project" value="InterPro"/>
</dbReference>
<keyword evidence="9" id="KW-1015">Disulfide bond</keyword>
<evidence type="ECO:0000256" key="4">
    <source>
        <dbReference type="ARBA" id="ARBA00022801"/>
    </source>
</evidence>
<evidence type="ECO:0000256" key="7">
    <source>
        <dbReference type="ARBA" id="ARBA00022989"/>
    </source>
</evidence>
<evidence type="ECO:0000256" key="1">
    <source>
        <dbReference type="ARBA" id="ARBA00004606"/>
    </source>
</evidence>
<sequence length="403" mass="43857">MSERGQKLKTLSEHKVTIAVISLALFIILTAVVSAIVITIVLGKRPSVSSGNPQYFSGSFRILSLNYTTDYKDRNSVGFKALSDQITNLLSSTFQNSTLKSQYNMSRIISIRAGSVIPQFVILINDYNTENKNSSSSAQRIVAENLINAKTSFEVDPTSVQLDEISTSDAEDMLFNAPNIYTVGTTVQALPQDYTACGIGESTLSGKIVGGTDASLGSWPWQARLLLNGNHKCGASLISDIWLVSAAHCFDSNKDVNLWTVVLGTIYLTTGPELKLQRITIYENYTSTTHANDIALLKLATSVNFTEYIRPVCLPETSDVFADGTSCYVTGWGLTKENGVLANILQQAEVKVINSKQCASSAMYGNYNFEMGPSMICAGYASGKIDSCQVTLYNLLLLPIQFN</sequence>
<keyword evidence="6" id="KW-0735">Signal-anchor</keyword>
<dbReference type="SUPFAM" id="SSF50494">
    <property type="entry name" value="Trypsin-like serine proteases"/>
    <property type="match status" value="1"/>
</dbReference>
<evidence type="ECO:0000256" key="9">
    <source>
        <dbReference type="ARBA" id="ARBA00023157"/>
    </source>
</evidence>
<evidence type="ECO:0000256" key="10">
    <source>
        <dbReference type="SAM" id="Phobius"/>
    </source>
</evidence>
<evidence type="ECO:0000313" key="14">
    <source>
        <dbReference type="Proteomes" id="UP000694569"/>
    </source>
</evidence>
<dbReference type="SMART" id="SM00020">
    <property type="entry name" value="Tryp_SPc"/>
    <property type="match status" value="1"/>
</dbReference>
<dbReference type="InterPro" id="IPR009003">
    <property type="entry name" value="Peptidase_S1_PA"/>
</dbReference>